<dbReference type="Gene3D" id="3.75.10.10">
    <property type="entry name" value="L-arginine/glycine Amidinotransferase, Chain A"/>
    <property type="match status" value="1"/>
</dbReference>
<name>A0AAP0X051_LIQFO</name>
<protein>
    <submittedName>
        <fullName evidence="1">Uncharacterized protein</fullName>
    </submittedName>
</protein>
<comment type="caution">
    <text evidence="1">The sequence shown here is derived from an EMBL/GenBank/DDBJ whole genome shotgun (WGS) entry which is preliminary data.</text>
</comment>
<dbReference type="EMBL" id="JBBPBK010000006">
    <property type="protein sequence ID" value="KAK9283631.1"/>
    <property type="molecule type" value="Genomic_DNA"/>
</dbReference>
<dbReference type="SUPFAM" id="SSF55909">
    <property type="entry name" value="Pentein"/>
    <property type="match status" value="1"/>
</dbReference>
<dbReference type="Proteomes" id="UP001415857">
    <property type="component" value="Unassembled WGS sequence"/>
</dbReference>
<gene>
    <name evidence="1" type="ORF">L1049_011881</name>
</gene>
<sequence length="59" mass="6535">MDAGFESTVEKEMDAGFESTVDEAEEMIVDILVVEVFRQTMAGNILVGIYCAFPTEVAW</sequence>
<organism evidence="1 2">
    <name type="scientific">Liquidambar formosana</name>
    <name type="common">Formosan gum</name>
    <dbReference type="NCBI Taxonomy" id="63359"/>
    <lineage>
        <taxon>Eukaryota</taxon>
        <taxon>Viridiplantae</taxon>
        <taxon>Streptophyta</taxon>
        <taxon>Embryophyta</taxon>
        <taxon>Tracheophyta</taxon>
        <taxon>Spermatophyta</taxon>
        <taxon>Magnoliopsida</taxon>
        <taxon>eudicotyledons</taxon>
        <taxon>Gunneridae</taxon>
        <taxon>Pentapetalae</taxon>
        <taxon>Saxifragales</taxon>
        <taxon>Altingiaceae</taxon>
        <taxon>Liquidambar</taxon>
    </lineage>
</organism>
<evidence type="ECO:0000313" key="2">
    <source>
        <dbReference type="Proteomes" id="UP001415857"/>
    </source>
</evidence>
<reference evidence="1 2" key="1">
    <citation type="journal article" date="2024" name="Plant J.">
        <title>Genome sequences and population genomics reveal climatic adaptation and genomic divergence between two closely related sweetgum species.</title>
        <authorList>
            <person name="Xu W.Q."/>
            <person name="Ren C.Q."/>
            <person name="Zhang X.Y."/>
            <person name="Comes H.P."/>
            <person name="Liu X.H."/>
            <person name="Li Y.G."/>
            <person name="Kettle C.J."/>
            <person name="Jalonen R."/>
            <person name="Gaisberger H."/>
            <person name="Ma Y.Z."/>
            <person name="Qiu Y.X."/>
        </authorList>
    </citation>
    <scope>NUCLEOTIDE SEQUENCE [LARGE SCALE GENOMIC DNA]</scope>
    <source>
        <strain evidence="1">Hangzhou</strain>
    </source>
</reference>
<proteinExistence type="predicted"/>
<accession>A0AAP0X051</accession>
<dbReference type="AlphaFoldDB" id="A0AAP0X051"/>
<evidence type="ECO:0000313" key="1">
    <source>
        <dbReference type="EMBL" id="KAK9283631.1"/>
    </source>
</evidence>
<keyword evidence="2" id="KW-1185">Reference proteome</keyword>